<accession>A0A0C9N479</accession>
<feature type="transmembrane region" description="Helical" evidence="1">
    <location>
        <begin position="40"/>
        <end position="62"/>
    </location>
</feature>
<gene>
    <name evidence="2" type="ORF">SP6_36_01030</name>
</gene>
<reference evidence="2 3" key="1">
    <citation type="submission" date="2014-08" db="EMBL/GenBank/DDBJ databases">
        <title>Whole genome shotgun sequence of Sphingomonas paucimobilis NBRC 13935.</title>
        <authorList>
            <person name="Hosoyama A."/>
            <person name="Hashimoto M."/>
            <person name="Hosoyama Y."/>
            <person name="Noguchi M."/>
            <person name="Uohara A."/>
            <person name="Ohji S."/>
            <person name="Katano-Makiyama Y."/>
            <person name="Ichikawa N."/>
            <person name="Kimura A."/>
            <person name="Yamazoe A."/>
            <person name="Fujita N."/>
        </authorList>
    </citation>
    <scope>NUCLEOTIDE SEQUENCE [LARGE SCALE GENOMIC DNA]</scope>
    <source>
        <strain evidence="2 3">NBRC 13935</strain>
    </source>
</reference>
<protein>
    <submittedName>
        <fullName evidence="2">DNA, contig: SP636</fullName>
    </submittedName>
</protein>
<organism evidence="2 3">
    <name type="scientific">Sphingomonas paucimobilis NBRC 13935</name>
    <dbReference type="NCBI Taxonomy" id="1219050"/>
    <lineage>
        <taxon>Bacteria</taxon>
        <taxon>Pseudomonadati</taxon>
        <taxon>Pseudomonadota</taxon>
        <taxon>Alphaproteobacteria</taxon>
        <taxon>Sphingomonadales</taxon>
        <taxon>Sphingomonadaceae</taxon>
        <taxon>Sphingomonas</taxon>
    </lineage>
</organism>
<comment type="caution">
    <text evidence="2">The sequence shown here is derived from an EMBL/GenBank/DDBJ whole genome shotgun (WGS) entry which is preliminary data.</text>
</comment>
<keyword evidence="3" id="KW-1185">Reference proteome</keyword>
<keyword evidence="1" id="KW-0812">Transmembrane</keyword>
<feature type="transmembrane region" description="Helical" evidence="1">
    <location>
        <begin position="101"/>
        <end position="120"/>
    </location>
</feature>
<dbReference type="AlphaFoldDB" id="A0A0C9N479"/>
<proteinExistence type="predicted"/>
<dbReference type="RefSeq" id="WP_007404764.1">
    <property type="nucleotide sequence ID" value="NZ_BBJS01000036.1"/>
</dbReference>
<dbReference type="Proteomes" id="UP000032025">
    <property type="component" value="Unassembled WGS sequence"/>
</dbReference>
<sequence>MLLKRRYHNDKGKGRVAQSQAINAVGAARWRGAMAMTWRWLTAILGGYAFAVAVAMLAARLLPVSDATTRVEATGWPMILSFLIYAAAGLWALHDIRLGRVSAGIWGGSIVMAGLLWWLGVRA</sequence>
<evidence type="ECO:0000313" key="3">
    <source>
        <dbReference type="Proteomes" id="UP000032025"/>
    </source>
</evidence>
<dbReference type="EMBL" id="BBJS01000036">
    <property type="protein sequence ID" value="GAN14384.1"/>
    <property type="molecule type" value="Genomic_DNA"/>
</dbReference>
<keyword evidence="1" id="KW-1133">Transmembrane helix</keyword>
<evidence type="ECO:0000256" key="1">
    <source>
        <dbReference type="SAM" id="Phobius"/>
    </source>
</evidence>
<name>A0A0C9N479_SPHPI</name>
<keyword evidence="1" id="KW-0472">Membrane</keyword>
<dbReference type="GeneID" id="78527890"/>
<evidence type="ECO:0000313" key="2">
    <source>
        <dbReference type="EMBL" id="GAN14384.1"/>
    </source>
</evidence>
<feature type="transmembrane region" description="Helical" evidence="1">
    <location>
        <begin position="74"/>
        <end position="94"/>
    </location>
</feature>